<dbReference type="OrthoDB" id="3177621at2"/>
<dbReference type="AlphaFoldDB" id="A0A369LW62"/>
<dbReference type="EMBL" id="PPTS01000007">
    <property type="protein sequence ID" value="RDB63620.1"/>
    <property type="molecule type" value="Genomic_DNA"/>
</dbReference>
<reference evidence="1 2" key="1">
    <citation type="journal article" date="2018" name="Elife">
        <title>Discovery and characterization of a prevalent human gut bacterial enzyme sufficient for the inactivation of a family of plant toxins.</title>
        <authorList>
            <person name="Koppel N."/>
            <person name="Bisanz J.E."/>
            <person name="Pandelia M.E."/>
            <person name="Turnbaugh P.J."/>
            <person name="Balskus E.P."/>
        </authorList>
    </citation>
    <scope>NUCLEOTIDE SEQUENCE [LARGE SCALE GENOMIC DNA]</scope>
    <source>
        <strain evidence="1 2">3C</strain>
    </source>
</reference>
<proteinExistence type="predicted"/>
<sequence>MALLRTPHPEEGLFVPTGCVSDILWGWSGGERGWRERPGVRLGSEEEGCSMRKRLVLVALLAAVTLMLGLVGCSSGDAAGGKAQEDVEGLPAWADEAAVTEQARDAIDLFVARDYDGLAALFGEPAPAASDFEKAARAAEDVGGFESYGDVSFAHYDGGADGVAAIVVQQAHCENDDLVYSVGIAEDGRLVGFRIS</sequence>
<accession>A0A369LW62</accession>
<organism evidence="1 2">
    <name type="scientific">Gordonibacter pamelaeae</name>
    <dbReference type="NCBI Taxonomy" id="471189"/>
    <lineage>
        <taxon>Bacteria</taxon>
        <taxon>Bacillati</taxon>
        <taxon>Actinomycetota</taxon>
        <taxon>Coriobacteriia</taxon>
        <taxon>Eggerthellales</taxon>
        <taxon>Eggerthellaceae</taxon>
        <taxon>Gordonibacter</taxon>
    </lineage>
</organism>
<evidence type="ECO:0000313" key="2">
    <source>
        <dbReference type="Proteomes" id="UP000254000"/>
    </source>
</evidence>
<evidence type="ECO:0000313" key="1">
    <source>
        <dbReference type="EMBL" id="RDB63620.1"/>
    </source>
</evidence>
<name>A0A369LW62_9ACTN</name>
<dbReference type="Gene3D" id="3.10.450.590">
    <property type="match status" value="1"/>
</dbReference>
<gene>
    <name evidence="1" type="ORF">C1877_12235</name>
</gene>
<protein>
    <recommendedName>
        <fullName evidence="3">DUF3887 domain-containing protein</fullName>
    </recommendedName>
</protein>
<dbReference type="Proteomes" id="UP000254000">
    <property type="component" value="Unassembled WGS sequence"/>
</dbReference>
<keyword evidence="2" id="KW-1185">Reference proteome</keyword>
<comment type="caution">
    <text evidence="1">The sequence shown here is derived from an EMBL/GenBank/DDBJ whole genome shotgun (WGS) entry which is preliminary data.</text>
</comment>
<evidence type="ECO:0008006" key="3">
    <source>
        <dbReference type="Google" id="ProtNLM"/>
    </source>
</evidence>